<keyword evidence="2" id="KW-1185">Reference proteome</keyword>
<dbReference type="Gramene" id="OQU84923">
    <property type="protein sequence ID" value="OQU84923"/>
    <property type="gene ID" value="SORBI_3004G143625"/>
</dbReference>
<dbReference type="Proteomes" id="UP000000768">
    <property type="component" value="Chromosome 4"/>
</dbReference>
<name>A0A1Z5RMG3_SORBI</name>
<dbReference type="InterPro" id="IPR002885">
    <property type="entry name" value="PPR_rpt"/>
</dbReference>
<gene>
    <name evidence="1" type="ORF">SORBI_3004G143625</name>
</gene>
<dbReference type="EMBL" id="CM000763">
    <property type="protein sequence ID" value="OQU84923.1"/>
    <property type="molecule type" value="Genomic_DNA"/>
</dbReference>
<accession>A0A1Z5RMG3</accession>
<reference evidence="2" key="2">
    <citation type="journal article" date="2018" name="Plant J.">
        <title>The Sorghum bicolor reference genome: improved assembly, gene annotations, a transcriptome atlas, and signatures of genome organization.</title>
        <authorList>
            <person name="McCormick R.F."/>
            <person name="Truong S.K."/>
            <person name="Sreedasyam A."/>
            <person name="Jenkins J."/>
            <person name="Shu S."/>
            <person name="Sims D."/>
            <person name="Kennedy M."/>
            <person name="Amirebrahimi M."/>
            <person name="Weers B.D."/>
            <person name="McKinley B."/>
            <person name="Mattison A."/>
            <person name="Morishige D.T."/>
            <person name="Grimwood J."/>
            <person name="Schmutz J."/>
            <person name="Mullet J.E."/>
        </authorList>
    </citation>
    <scope>NUCLEOTIDE SEQUENCE [LARGE SCALE GENOMIC DNA]</scope>
    <source>
        <strain evidence="2">cv. BTx623</strain>
    </source>
</reference>
<evidence type="ECO:0000313" key="1">
    <source>
        <dbReference type="EMBL" id="OQU84923.1"/>
    </source>
</evidence>
<organism evidence="1 2">
    <name type="scientific">Sorghum bicolor</name>
    <name type="common">Sorghum</name>
    <name type="synonym">Sorghum vulgare</name>
    <dbReference type="NCBI Taxonomy" id="4558"/>
    <lineage>
        <taxon>Eukaryota</taxon>
        <taxon>Viridiplantae</taxon>
        <taxon>Streptophyta</taxon>
        <taxon>Embryophyta</taxon>
        <taxon>Tracheophyta</taxon>
        <taxon>Spermatophyta</taxon>
        <taxon>Magnoliopsida</taxon>
        <taxon>Liliopsida</taxon>
        <taxon>Poales</taxon>
        <taxon>Poaceae</taxon>
        <taxon>PACMAD clade</taxon>
        <taxon>Panicoideae</taxon>
        <taxon>Andropogonodae</taxon>
        <taxon>Andropogoneae</taxon>
        <taxon>Sorghinae</taxon>
        <taxon>Sorghum</taxon>
    </lineage>
</organism>
<dbReference type="AlphaFoldDB" id="A0A1Z5RMG3"/>
<proteinExistence type="predicted"/>
<dbReference type="InParanoid" id="A0A1Z5RMG3"/>
<evidence type="ECO:0000313" key="2">
    <source>
        <dbReference type="Proteomes" id="UP000000768"/>
    </source>
</evidence>
<dbReference type="Pfam" id="PF01535">
    <property type="entry name" value="PPR"/>
    <property type="match status" value="1"/>
</dbReference>
<protein>
    <submittedName>
        <fullName evidence="1">Uncharacterized protein</fullName>
    </submittedName>
</protein>
<sequence length="76" mass="8412">MSDRELVTWTNLISAFWELVTWTKLISAFLQNGCPLQGLHHFASMLSLGDIPGASVSLQPCWCCGGRVELLPFSET</sequence>
<reference evidence="1 2" key="1">
    <citation type="journal article" date="2009" name="Nature">
        <title>The Sorghum bicolor genome and the diversification of grasses.</title>
        <authorList>
            <person name="Paterson A.H."/>
            <person name="Bowers J.E."/>
            <person name="Bruggmann R."/>
            <person name="Dubchak I."/>
            <person name="Grimwood J."/>
            <person name="Gundlach H."/>
            <person name="Haberer G."/>
            <person name="Hellsten U."/>
            <person name="Mitros T."/>
            <person name="Poliakov A."/>
            <person name="Schmutz J."/>
            <person name="Spannagl M."/>
            <person name="Tang H."/>
            <person name="Wang X."/>
            <person name="Wicker T."/>
            <person name="Bharti A.K."/>
            <person name="Chapman J."/>
            <person name="Feltus F.A."/>
            <person name="Gowik U."/>
            <person name="Grigoriev I.V."/>
            <person name="Lyons E."/>
            <person name="Maher C.A."/>
            <person name="Martis M."/>
            <person name="Narechania A."/>
            <person name="Otillar R.P."/>
            <person name="Penning B.W."/>
            <person name="Salamov A.A."/>
            <person name="Wang Y."/>
            <person name="Zhang L."/>
            <person name="Carpita N.C."/>
            <person name="Freeling M."/>
            <person name="Gingle A.R."/>
            <person name="Hash C.T."/>
            <person name="Keller B."/>
            <person name="Klein P."/>
            <person name="Kresovich S."/>
            <person name="McCann M.C."/>
            <person name="Ming R."/>
            <person name="Peterson D.G."/>
            <person name="Mehboob-ur-Rahman"/>
            <person name="Ware D."/>
            <person name="Westhoff P."/>
            <person name="Mayer K.F."/>
            <person name="Messing J."/>
            <person name="Rokhsar D.S."/>
        </authorList>
    </citation>
    <scope>NUCLEOTIDE SEQUENCE [LARGE SCALE GENOMIC DNA]</scope>
    <source>
        <strain evidence="2">cv. BTx623</strain>
    </source>
</reference>